<reference evidence="6" key="1">
    <citation type="journal article" date="2014" name="Int. J. Syst. Evol. Microbiol.">
        <title>Complete genome sequence of Corynebacterium casei LMG S-19264T (=DSM 44701T), isolated from a smear-ripened cheese.</title>
        <authorList>
            <consortium name="US DOE Joint Genome Institute (JGI-PGF)"/>
            <person name="Walter F."/>
            <person name="Albersmeier A."/>
            <person name="Kalinowski J."/>
            <person name="Ruckert C."/>
        </authorList>
    </citation>
    <scope>NUCLEOTIDE SEQUENCE</scope>
    <source>
        <strain evidence="6">KCTC 42651</strain>
    </source>
</reference>
<dbReference type="GO" id="GO:0006547">
    <property type="term" value="P:L-histidine metabolic process"/>
    <property type="evidence" value="ECO:0007669"/>
    <property type="project" value="UniProtKB-UniRule"/>
</dbReference>
<dbReference type="RefSeq" id="WP_189995308.1">
    <property type="nucleotide sequence ID" value="NZ_BMZS01000015.1"/>
</dbReference>
<organism evidence="6 7">
    <name type="scientific">Thalassobaculum fulvum</name>
    <dbReference type="NCBI Taxonomy" id="1633335"/>
    <lineage>
        <taxon>Bacteria</taxon>
        <taxon>Pseudomonadati</taxon>
        <taxon>Pseudomonadota</taxon>
        <taxon>Alphaproteobacteria</taxon>
        <taxon>Rhodospirillales</taxon>
        <taxon>Thalassobaculaceae</taxon>
        <taxon>Thalassobaculum</taxon>
    </lineage>
</organism>
<dbReference type="Gene3D" id="1.10.10.10">
    <property type="entry name" value="Winged helix-like DNA-binding domain superfamily/Winged helix DNA-binding domain"/>
    <property type="match status" value="1"/>
</dbReference>
<dbReference type="GO" id="GO:0045892">
    <property type="term" value="P:negative regulation of DNA-templated transcription"/>
    <property type="evidence" value="ECO:0007669"/>
    <property type="project" value="UniProtKB-UniRule"/>
</dbReference>
<dbReference type="InterPro" id="IPR036388">
    <property type="entry name" value="WH-like_DNA-bd_sf"/>
</dbReference>
<protein>
    <recommendedName>
        <fullName evidence="4">Histidine utilization repressor</fullName>
    </recommendedName>
</protein>
<dbReference type="PRINTS" id="PR00035">
    <property type="entry name" value="HTHGNTR"/>
</dbReference>
<evidence type="ECO:0000313" key="7">
    <source>
        <dbReference type="Proteomes" id="UP000630353"/>
    </source>
</evidence>
<keyword evidence="1" id="KW-0805">Transcription regulation</keyword>
<dbReference type="InterPro" id="IPR050679">
    <property type="entry name" value="Bact_HTH_transcr_reg"/>
</dbReference>
<dbReference type="NCBIfam" id="TIGR02018">
    <property type="entry name" value="his_ut_repres"/>
    <property type="match status" value="1"/>
</dbReference>
<accession>A0A918XY76</accession>
<dbReference type="FunFam" id="1.10.10.10:FF:000079">
    <property type="entry name" value="GntR family transcriptional regulator"/>
    <property type="match status" value="1"/>
</dbReference>
<keyword evidence="2" id="KW-0238">DNA-binding</keyword>
<dbReference type="InterPro" id="IPR010248">
    <property type="entry name" value="His_ut_repres"/>
</dbReference>
<dbReference type="SMART" id="SM00345">
    <property type="entry name" value="HTH_GNTR"/>
    <property type="match status" value="1"/>
</dbReference>
<dbReference type="GO" id="GO:0003677">
    <property type="term" value="F:DNA binding"/>
    <property type="evidence" value="ECO:0007669"/>
    <property type="project" value="UniProtKB-UniRule"/>
</dbReference>
<dbReference type="PANTHER" id="PTHR44846">
    <property type="entry name" value="MANNOSYL-D-GLYCERATE TRANSPORT/METABOLISM SYSTEM REPRESSOR MNGR-RELATED"/>
    <property type="match status" value="1"/>
</dbReference>
<name>A0A918XY76_9PROT</name>
<evidence type="ECO:0000259" key="5">
    <source>
        <dbReference type="PROSITE" id="PS50949"/>
    </source>
</evidence>
<evidence type="ECO:0000256" key="2">
    <source>
        <dbReference type="ARBA" id="ARBA00023125"/>
    </source>
</evidence>
<comment type="caution">
    <text evidence="6">The sequence shown here is derived from an EMBL/GenBank/DDBJ whole genome shotgun (WGS) entry which is preliminary data.</text>
</comment>
<evidence type="ECO:0000256" key="1">
    <source>
        <dbReference type="ARBA" id="ARBA00023015"/>
    </source>
</evidence>
<dbReference type="PANTHER" id="PTHR44846:SF16">
    <property type="entry name" value="TRANSCRIPTIONAL REGULATOR PHNF-RELATED"/>
    <property type="match status" value="1"/>
</dbReference>
<sequence length="244" mass="26804">MNDDAVPRYQQVKDWLVDRIGSGELRPDDRTPSENELVAALGVSRMTANRALRELAAEGVLRRVQGLGTFVADSRPQSELVELRNIADEIRARGHRHRAEVQELGEMPASATVGAALGVPAGEPVFHSAIVHFEGGHAVQFEDRYVNPAAAPDYLAQDFARVTPNEYLTQVAPAPHVEHVVEAAMPPERIRTALAMRAGTPCLLLHRRTALANRVVSRAWLWHPADRYRLGAAFDVAPPRESAP</sequence>
<gene>
    <name evidence="6" type="ORF">GCM10017083_52290</name>
</gene>
<evidence type="ECO:0000313" key="6">
    <source>
        <dbReference type="EMBL" id="GHD62866.1"/>
    </source>
</evidence>
<dbReference type="Proteomes" id="UP000630353">
    <property type="component" value="Unassembled WGS sequence"/>
</dbReference>
<dbReference type="GO" id="GO:0003700">
    <property type="term" value="F:DNA-binding transcription factor activity"/>
    <property type="evidence" value="ECO:0007669"/>
    <property type="project" value="UniProtKB-UniRule"/>
</dbReference>
<dbReference type="PROSITE" id="PS50949">
    <property type="entry name" value="HTH_GNTR"/>
    <property type="match status" value="1"/>
</dbReference>
<dbReference type="CDD" id="cd07377">
    <property type="entry name" value="WHTH_GntR"/>
    <property type="match status" value="1"/>
</dbReference>
<dbReference type="SMART" id="SM00866">
    <property type="entry name" value="UTRA"/>
    <property type="match status" value="1"/>
</dbReference>
<dbReference type="InterPro" id="IPR011663">
    <property type="entry name" value="UTRA"/>
</dbReference>
<evidence type="ECO:0000256" key="3">
    <source>
        <dbReference type="ARBA" id="ARBA00023163"/>
    </source>
</evidence>
<dbReference type="InterPro" id="IPR000524">
    <property type="entry name" value="Tscrpt_reg_HTH_GntR"/>
</dbReference>
<keyword evidence="7" id="KW-1185">Reference proteome</keyword>
<dbReference type="InterPro" id="IPR036390">
    <property type="entry name" value="WH_DNA-bd_sf"/>
</dbReference>
<dbReference type="EMBL" id="BMZS01000015">
    <property type="protein sequence ID" value="GHD62866.1"/>
    <property type="molecule type" value="Genomic_DNA"/>
</dbReference>
<dbReference type="Pfam" id="PF07702">
    <property type="entry name" value="UTRA"/>
    <property type="match status" value="1"/>
</dbReference>
<dbReference type="SUPFAM" id="SSF46785">
    <property type="entry name" value="Winged helix' DNA-binding domain"/>
    <property type="match status" value="1"/>
</dbReference>
<dbReference type="InterPro" id="IPR028978">
    <property type="entry name" value="Chorismate_lyase_/UTRA_dom_sf"/>
</dbReference>
<feature type="domain" description="HTH gntR-type" evidence="5">
    <location>
        <begin position="6"/>
        <end position="74"/>
    </location>
</feature>
<dbReference type="Pfam" id="PF00392">
    <property type="entry name" value="GntR"/>
    <property type="match status" value="1"/>
</dbReference>
<dbReference type="SUPFAM" id="SSF64288">
    <property type="entry name" value="Chorismate lyase-like"/>
    <property type="match status" value="1"/>
</dbReference>
<reference evidence="6" key="2">
    <citation type="submission" date="2020-09" db="EMBL/GenBank/DDBJ databases">
        <authorList>
            <person name="Sun Q."/>
            <person name="Kim S."/>
        </authorList>
    </citation>
    <scope>NUCLEOTIDE SEQUENCE</scope>
    <source>
        <strain evidence="6">KCTC 42651</strain>
    </source>
</reference>
<proteinExistence type="predicted"/>
<dbReference type="Gene3D" id="3.40.1410.10">
    <property type="entry name" value="Chorismate lyase-like"/>
    <property type="match status" value="1"/>
</dbReference>
<dbReference type="AlphaFoldDB" id="A0A918XY76"/>
<evidence type="ECO:0000256" key="4">
    <source>
        <dbReference type="NCBIfam" id="TIGR02018"/>
    </source>
</evidence>
<keyword evidence="3" id="KW-0804">Transcription</keyword>